<name>A0A1T4PYX9_9BACT</name>
<reference evidence="2" key="1">
    <citation type="submission" date="2017-02" db="EMBL/GenBank/DDBJ databases">
        <authorList>
            <person name="Varghese N."/>
            <person name="Submissions S."/>
        </authorList>
    </citation>
    <scope>NUCLEOTIDE SEQUENCE [LARGE SCALE GENOMIC DNA]</scope>
    <source>
        <strain evidence="2">DSM 22224</strain>
    </source>
</reference>
<accession>A0A1T4PYX9</accession>
<sequence>MLPSTNYYMPLSGLTHCIYFTIEHLGTGGTTTQTEMLIGTEIGASDSATDAAGQASFPEGFKLIEGDHPLGEDDRYSNGKHVFQRHLLWRAYDNYTWNDDKVRKDIANSYGFPIYRTADSLLWGTGKSGDLYFYVIVDWGGEIFELFSRENDADFATYSKWLITSIREYRKKGKRFIFPRRILK</sequence>
<dbReference type="AlphaFoldDB" id="A0A1T4PYX9"/>
<gene>
    <name evidence="1" type="ORF">SAMN04488128_10281</name>
</gene>
<evidence type="ECO:0000313" key="2">
    <source>
        <dbReference type="Proteomes" id="UP000190367"/>
    </source>
</evidence>
<dbReference type="EMBL" id="FUWZ01000002">
    <property type="protein sequence ID" value="SJZ96754.1"/>
    <property type="molecule type" value="Genomic_DNA"/>
</dbReference>
<evidence type="ECO:0000313" key="1">
    <source>
        <dbReference type="EMBL" id="SJZ96754.1"/>
    </source>
</evidence>
<dbReference type="RefSeq" id="WP_235021503.1">
    <property type="nucleotide sequence ID" value="NZ_FUWZ01000002.1"/>
</dbReference>
<protein>
    <submittedName>
        <fullName evidence="1">Uncharacterized protein</fullName>
    </submittedName>
</protein>
<organism evidence="1 2">
    <name type="scientific">Chitinophaga eiseniae</name>
    <dbReference type="NCBI Taxonomy" id="634771"/>
    <lineage>
        <taxon>Bacteria</taxon>
        <taxon>Pseudomonadati</taxon>
        <taxon>Bacteroidota</taxon>
        <taxon>Chitinophagia</taxon>
        <taxon>Chitinophagales</taxon>
        <taxon>Chitinophagaceae</taxon>
        <taxon>Chitinophaga</taxon>
    </lineage>
</organism>
<proteinExistence type="predicted"/>
<dbReference type="Proteomes" id="UP000190367">
    <property type="component" value="Unassembled WGS sequence"/>
</dbReference>
<keyword evidence="2" id="KW-1185">Reference proteome</keyword>